<evidence type="ECO:0000313" key="1">
    <source>
        <dbReference type="RefSeq" id="XP_028140753.1"/>
    </source>
</evidence>
<sequence length="103" mass="11541">MLGTPRDNAEEIVEHPQNIDLHISCESPSKTEIITAIKSLRNNRSPGIDNIAAEILKTDQHLTAELLLPIIREVWETNRIPAGWKKGNIIKLPKKGNLTLCKN</sequence>
<reference evidence="1" key="1">
    <citation type="submission" date="2025-08" db="UniProtKB">
        <authorList>
            <consortium name="RefSeq"/>
        </authorList>
    </citation>
    <scope>IDENTIFICATION</scope>
    <source>
        <tissue evidence="1">Whole insect</tissue>
    </source>
</reference>
<dbReference type="InParanoid" id="A0A6P7G7C3"/>
<proteinExistence type="predicted"/>
<accession>A0A6P7G7C3</accession>
<gene>
    <name evidence="1" type="primary">LOC114334841</name>
</gene>
<name>A0A6P7G7C3_DIAVI</name>
<protein>
    <submittedName>
        <fullName evidence="1">Uncharacterized protein LOC114334841</fullName>
    </submittedName>
</protein>
<dbReference type="AlphaFoldDB" id="A0A6P7G7C3"/>
<organism evidence="1">
    <name type="scientific">Diabrotica virgifera virgifera</name>
    <name type="common">western corn rootworm</name>
    <dbReference type="NCBI Taxonomy" id="50390"/>
    <lineage>
        <taxon>Eukaryota</taxon>
        <taxon>Metazoa</taxon>
        <taxon>Ecdysozoa</taxon>
        <taxon>Arthropoda</taxon>
        <taxon>Hexapoda</taxon>
        <taxon>Insecta</taxon>
        <taxon>Pterygota</taxon>
        <taxon>Neoptera</taxon>
        <taxon>Endopterygota</taxon>
        <taxon>Coleoptera</taxon>
        <taxon>Polyphaga</taxon>
        <taxon>Cucujiformia</taxon>
        <taxon>Chrysomeloidea</taxon>
        <taxon>Chrysomelidae</taxon>
        <taxon>Galerucinae</taxon>
        <taxon>Diabroticina</taxon>
        <taxon>Diabroticites</taxon>
        <taxon>Diabrotica</taxon>
    </lineage>
</organism>
<dbReference type="RefSeq" id="XP_028140753.1">
    <property type="nucleotide sequence ID" value="XM_028284952.1"/>
</dbReference>